<evidence type="ECO:0000313" key="6">
    <source>
        <dbReference type="Proteomes" id="UP000620127"/>
    </source>
</evidence>
<keyword evidence="6" id="KW-1185">Reference proteome</keyword>
<keyword evidence="5" id="KW-0808">Transferase</keyword>
<dbReference type="Proteomes" id="UP000620127">
    <property type="component" value="Unassembled WGS sequence"/>
</dbReference>
<dbReference type="Gene3D" id="1.10.10.10">
    <property type="entry name" value="Winged helix-like DNA-binding domain superfamily/Winged helix DNA-binding domain"/>
    <property type="match status" value="1"/>
</dbReference>
<evidence type="ECO:0000256" key="3">
    <source>
        <dbReference type="ARBA" id="ARBA00023125"/>
    </source>
</evidence>
<reference evidence="6" key="1">
    <citation type="journal article" date="2019" name="Int. J. Syst. Evol. Microbiol.">
        <title>The Global Catalogue of Microorganisms (GCM) 10K type strain sequencing project: providing services to taxonomists for standard genome sequencing and annotation.</title>
        <authorList>
            <consortium name="The Broad Institute Genomics Platform"/>
            <consortium name="The Broad Institute Genome Sequencing Center for Infectious Disease"/>
            <person name="Wu L."/>
            <person name="Ma J."/>
        </authorList>
    </citation>
    <scope>NUCLEOTIDE SEQUENCE [LARGE SCALE GENOMIC DNA]</scope>
    <source>
        <strain evidence="6">KCTC 23916</strain>
    </source>
</reference>
<name>A0ABQ2XFT6_9BURK</name>
<sequence>MDEDADKVSLSDLQLSIMRVLWDQPNSSTAQVTELLRDSRALAHTTVATLLTRLEKRGLLSSQREGRQIFYTPLVSESQIQRSMLADLLATVFRGNTPALLSHLVQEDEIKVDDLEKIRQLIEDKGGDHA</sequence>
<evidence type="ECO:0000256" key="2">
    <source>
        <dbReference type="ARBA" id="ARBA00023015"/>
    </source>
</evidence>
<dbReference type="RefSeq" id="WP_189346126.1">
    <property type="nucleotide sequence ID" value="NZ_BMYT01000003.1"/>
</dbReference>
<dbReference type="InterPro" id="IPR036390">
    <property type="entry name" value="WH_DNA-bd_sf"/>
</dbReference>
<evidence type="ECO:0000256" key="1">
    <source>
        <dbReference type="ARBA" id="ARBA00011046"/>
    </source>
</evidence>
<dbReference type="Pfam" id="PF03965">
    <property type="entry name" value="Penicillinase_R"/>
    <property type="match status" value="1"/>
</dbReference>
<dbReference type="Gene3D" id="1.10.4040.10">
    <property type="entry name" value="Penicillinase repressor domain"/>
    <property type="match status" value="1"/>
</dbReference>
<dbReference type="InterPro" id="IPR036388">
    <property type="entry name" value="WH-like_DNA-bd_sf"/>
</dbReference>
<dbReference type="EMBL" id="BMYT01000003">
    <property type="protein sequence ID" value="GGX14925.1"/>
    <property type="molecule type" value="Genomic_DNA"/>
</dbReference>
<evidence type="ECO:0000313" key="5">
    <source>
        <dbReference type="EMBL" id="GGX14925.1"/>
    </source>
</evidence>
<gene>
    <name evidence="5" type="primary">copY</name>
    <name evidence="5" type="ORF">GCM10011282_21580</name>
</gene>
<dbReference type="PIRSF" id="PIRSF019455">
    <property type="entry name" value="CopR_AtkY"/>
    <property type="match status" value="1"/>
</dbReference>
<proteinExistence type="inferred from homology"/>
<keyword evidence="2" id="KW-0805">Transcription regulation</keyword>
<dbReference type="InterPro" id="IPR005650">
    <property type="entry name" value="BlaI_family"/>
</dbReference>
<comment type="similarity">
    <text evidence="1">Belongs to the BlaI transcriptional regulatory family.</text>
</comment>
<dbReference type="SUPFAM" id="SSF46785">
    <property type="entry name" value="Winged helix' DNA-binding domain"/>
    <property type="match status" value="1"/>
</dbReference>
<protein>
    <submittedName>
        <fullName evidence="5">Uracil phosphoribosyltransferase</fullName>
    </submittedName>
</protein>
<keyword evidence="3" id="KW-0238">DNA-binding</keyword>
<dbReference type="GO" id="GO:0016757">
    <property type="term" value="F:glycosyltransferase activity"/>
    <property type="evidence" value="ECO:0007669"/>
    <property type="project" value="UniProtKB-KW"/>
</dbReference>
<keyword evidence="5" id="KW-0328">Glycosyltransferase</keyword>
<comment type="caution">
    <text evidence="5">The sequence shown here is derived from an EMBL/GenBank/DDBJ whole genome shotgun (WGS) entry which is preliminary data.</text>
</comment>
<organism evidence="5 6">
    <name type="scientific">Undibacterium macrobrachii</name>
    <dbReference type="NCBI Taxonomy" id="1119058"/>
    <lineage>
        <taxon>Bacteria</taxon>
        <taxon>Pseudomonadati</taxon>
        <taxon>Pseudomonadota</taxon>
        <taxon>Betaproteobacteria</taxon>
        <taxon>Burkholderiales</taxon>
        <taxon>Oxalobacteraceae</taxon>
        <taxon>Undibacterium</taxon>
    </lineage>
</organism>
<evidence type="ECO:0000256" key="4">
    <source>
        <dbReference type="ARBA" id="ARBA00023163"/>
    </source>
</evidence>
<accession>A0ABQ2XFT6</accession>
<keyword evidence="4" id="KW-0804">Transcription</keyword>